<accession>A0ABW6T408</accession>
<feature type="region of interest" description="Disordered" evidence="1">
    <location>
        <begin position="24"/>
        <end position="49"/>
    </location>
</feature>
<feature type="compositionally biased region" description="Low complexity" evidence="1">
    <location>
        <begin position="37"/>
        <end position="49"/>
    </location>
</feature>
<proteinExistence type="predicted"/>
<keyword evidence="3" id="KW-1185">Reference proteome</keyword>
<evidence type="ECO:0000313" key="3">
    <source>
        <dbReference type="Proteomes" id="UP001602013"/>
    </source>
</evidence>
<comment type="caution">
    <text evidence="2">The sequence shown here is derived from an EMBL/GenBank/DDBJ whole genome shotgun (WGS) entry which is preliminary data.</text>
</comment>
<dbReference type="RefSeq" id="WP_387418173.1">
    <property type="nucleotide sequence ID" value="NZ_CP191998.1"/>
</dbReference>
<reference evidence="2 3" key="1">
    <citation type="submission" date="2024-10" db="EMBL/GenBank/DDBJ databases">
        <title>The Natural Products Discovery Center: Release of the First 8490 Sequenced Strains for Exploring Actinobacteria Biosynthetic Diversity.</title>
        <authorList>
            <person name="Kalkreuter E."/>
            <person name="Kautsar S.A."/>
            <person name="Yang D."/>
            <person name="Bader C.D."/>
            <person name="Teijaro C.N."/>
            <person name="Fluegel L."/>
            <person name="Davis C.M."/>
            <person name="Simpson J.R."/>
            <person name="Lauterbach L."/>
            <person name="Steele A.D."/>
            <person name="Gui C."/>
            <person name="Meng S."/>
            <person name="Li G."/>
            <person name="Viehrig K."/>
            <person name="Ye F."/>
            <person name="Su P."/>
            <person name="Kiefer A.F."/>
            <person name="Nichols A."/>
            <person name="Cepeda A.J."/>
            <person name="Yan W."/>
            <person name="Fan B."/>
            <person name="Jiang Y."/>
            <person name="Adhikari A."/>
            <person name="Zheng C.-J."/>
            <person name="Schuster L."/>
            <person name="Cowan T.M."/>
            <person name="Smanski M.J."/>
            <person name="Chevrette M.G."/>
            <person name="De Carvalho L.P.S."/>
            <person name="Shen B."/>
        </authorList>
    </citation>
    <scope>NUCLEOTIDE SEQUENCE [LARGE SCALE GENOMIC DNA]</scope>
    <source>
        <strain evidence="2 3">NPDC002173</strain>
    </source>
</reference>
<name>A0ABW6T408_9ACTN</name>
<dbReference type="Proteomes" id="UP001602013">
    <property type="component" value="Unassembled WGS sequence"/>
</dbReference>
<organism evidence="2 3">
    <name type="scientific">Microtetraspora malaysiensis</name>
    <dbReference type="NCBI Taxonomy" id="161358"/>
    <lineage>
        <taxon>Bacteria</taxon>
        <taxon>Bacillati</taxon>
        <taxon>Actinomycetota</taxon>
        <taxon>Actinomycetes</taxon>
        <taxon>Streptosporangiales</taxon>
        <taxon>Streptosporangiaceae</taxon>
        <taxon>Microtetraspora</taxon>
    </lineage>
</organism>
<protein>
    <submittedName>
        <fullName evidence="2">Uncharacterized protein</fullName>
    </submittedName>
</protein>
<dbReference type="EMBL" id="JBIASD010000061">
    <property type="protein sequence ID" value="MFF3672022.1"/>
    <property type="molecule type" value="Genomic_DNA"/>
</dbReference>
<evidence type="ECO:0000256" key="1">
    <source>
        <dbReference type="SAM" id="MobiDB-lite"/>
    </source>
</evidence>
<evidence type="ECO:0000313" key="2">
    <source>
        <dbReference type="EMBL" id="MFF3672022.1"/>
    </source>
</evidence>
<gene>
    <name evidence="2" type="ORF">ACFYXI_41235</name>
</gene>
<sequence>MVVLPEDSSKSISDRRYLLEGSMAQLAAPTSEPSGDLTEPLAPTALAAS</sequence>